<gene>
    <name evidence="1" type="ORF">K3G42_022564</name>
</gene>
<reference evidence="1" key="1">
    <citation type="submission" date="2021-08" db="EMBL/GenBank/DDBJ databases">
        <title>The first chromosome-level gecko genome reveals the dynamic sex chromosomes of Neotropical dwarf geckos (Sphaerodactylidae: Sphaerodactylus).</title>
        <authorList>
            <person name="Pinto B.J."/>
            <person name="Keating S.E."/>
            <person name="Gamble T."/>
        </authorList>
    </citation>
    <scope>NUCLEOTIDE SEQUENCE</scope>
    <source>
        <strain evidence="1">TG3544</strain>
    </source>
</reference>
<dbReference type="EMBL" id="CM037614">
    <property type="protein sequence ID" value="KAH8016751.1"/>
    <property type="molecule type" value="Genomic_DNA"/>
</dbReference>
<evidence type="ECO:0000313" key="2">
    <source>
        <dbReference type="Proteomes" id="UP000827872"/>
    </source>
</evidence>
<dbReference type="Proteomes" id="UP000827872">
    <property type="component" value="Linkage Group LG01"/>
</dbReference>
<keyword evidence="2" id="KW-1185">Reference proteome</keyword>
<proteinExistence type="predicted"/>
<name>A0ACB8GAX3_9SAUR</name>
<accession>A0ACB8GAX3</accession>
<sequence length="70" mass="7572">MRSGCRVRFGSGFMQRFKSWERRSGKRRPSCGRGEAARLVAAAPSRMAPGEAGVLEVSRVLKGDCGIPSC</sequence>
<organism evidence="1 2">
    <name type="scientific">Sphaerodactylus townsendi</name>
    <dbReference type="NCBI Taxonomy" id="933632"/>
    <lineage>
        <taxon>Eukaryota</taxon>
        <taxon>Metazoa</taxon>
        <taxon>Chordata</taxon>
        <taxon>Craniata</taxon>
        <taxon>Vertebrata</taxon>
        <taxon>Euteleostomi</taxon>
        <taxon>Lepidosauria</taxon>
        <taxon>Squamata</taxon>
        <taxon>Bifurcata</taxon>
        <taxon>Gekkota</taxon>
        <taxon>Sphaerodactylidae</taxon>
        <taxon>Sphaerodactylus</taxon>
    </lineage>
</organism>
<comment type="caution">
    <text evidence="1">The sequence shown here is derived from an EMBL/GenBank/DDBJ whole genome shotgun (WGS) entry which is preliminary data.</text>
</comment>
<protein>
    <submittedName>
        <fullName evidence="1">Uncharacterized protein</fullName>
    </submittedName>
</protein>
<evidence type="ECO:0000313" key="1">
    <source>
        <dbReference type="EMBL" id="KAH8016751.1"/>
    </source>
</evidence>